<dbReference type="AlphaFoldDB" id="A0A224WX29"/>
<sequence>MTDELKTNYDELTFENIKHLDENGQEYWYARELQPVLEYSQWRRFAETIERAKVASKNAGIPVNSNFADVGKMVKVGISEREIGDIKLSRYACYLIVQNGDPRKEVIALGQSYFAIKTRQQELVDNFNSLDENNKRLAIRQEMKEHNKSLLEAAKMSGVTNYGKFQNFGYKGLYGGMTKKDIHDRKELEDGQNILDHMGSAELAANLFRATQTDEVLRSRQLSDEELANETHFNVGKTIRKTMEELGTTMPENLPTPSESINELKKAQKNKLKNQTNDDQLSLFDD</sequence>
<dbReference type="Pfam" id="PF02498">
    <property type="entry name" value="Bro-N"/>
    <property type="match status" value="1"/>
</dbReference>
<dbReference type="InterPro" id="IPR003497">
    <property type="entry name" value="BRO_N_domain"/>
</dbReference>
<protein>
    <recommendedName>
        <fullName evidence="2">Bro-N domain-containing protein</fullName>
    </recommendedName>
</protein>
<feature type="region of interest" description="Disordered" evidence="1">
    <location>
        <begin position="266"/>
        <end position="286"/>
    </location>
</feature>
<reference evidence="4" key="1">
    <citation type="submission" date="2017-08" db="EMBL/GenBank/DDBJ databases">
        <title>Draft genome sequence of Lactococcus sp. strain Rs-Y01, isolated from the gut of the lower termite Reticulitermes speratus.</title>
        <authorList>
            <person name="Ohkuma M."/>
            <person name="Yuki M."/>
        </authorList>
    </citation>
    <scope>NUCLEOTIDE SEQUENCE [LARGE SCALE GENOMIC DNA]</scope>
    <source>
        <strain evidence="4">Rs-Y01</strain>
    </source>
</reference>
<evidence type="ECO:0000313" key="3">
    <source>
        <dbReference type="EMBL" id="GAX46807.1"/>
    </source>
</evidence>
<dbReference type="RefSeq" id="WP_094783875.1">
    <property type="nucleotide sequence ID" value="NZ_BEDT01000001.1"/>
</dbReference>
<evidence type="ECO:0000256" key="1">
    <source>
        <dbReference type="SAM" id="MobiDB-lite"/>
    </source>
</evidence>
<dbReference type="Proteomes" id="UP000218689">
    <property type="component" value="Unassembled WGS sequence"/>
</dbReference>
<dbReference type="EMBL" id="BEDT01000001">
    <property type="protein sequence ID" value="GAX46807.1"/>
    <property type="molecule type" value="Genomic_DNA"/>
</dbReference>
<gene>
    <name evidence="3" type="ORF">RsY01_387</name>
</gene>
<comment type="caution">
    <text evidence="3">The sequence shown here is derived from an EMBL/GenBank/DDBJ whole genome shotgun (WGS) entry which is preliminary data.</text>
</comment>
<evidence type="ECO:0000259" key="2">
    <source>
        <dbReference type="Pfam" id="PF02498"/>
    </source>
</evidence>
<proteinExistence type="predicted"/>
<keyword evidence="4" id="KW-1185">Reference proteome</keyword>
<evidence type="ECO:0000313" key="4">
    <source>
        <dbReference type="Proteomes" id="UP000218689"/>
    </source>
</evidence>
<organism evidence="3 4">
    <name type="scientific">Pseudolactococcus reticulitermitis</name>
    <dbReference type="NCBI Taxonomy" id="2025039"/>
    <lineage>
        <taxon>Bacteria</taxon>
        <taxon>Bacillati</taxon>
        <taxon>Bacillota</taxon>
        <taxon>Bacilli</taxon>
        <taxon>Lactobacillales</taxon>
        <taxon>Streptococcaceae</taxon>
        <taxon>Pseudolactococcus</taxon>
    </lineage>
</organism>
<accession>A0A224WX29</accession>
<dbReference type="OrthoDB" id="9803893at2"/>
<feature type="domain" description="Bro-N" evidence="2">
    <location>
        <begin position="16"/>
        <end position="107"/>
    </location>
</feature>
<dbReference type="NCBIfam" id="NF008573">
    <property type="entry name" value="PRK11525.1"/>
    <property type="match status" value="1"/>
</dbReference>
<name>A0A224WX29_9LACT</name>